<dbReference type="GeneID" id="81424401"/>
<dbReference type="Gene3D" id="2.30.60.10">
    <property type="entry name" value="Cyanovirin-N"/>
    <property type="match status" value="1"/>
</dbReference>
<dbReference type="EMBL" id="JAPQKN010000001">
    <property type="protein sequence ID" value="KAJ5177223.1"/>
    <property type="molecule type" value="Genomic_DNA"/>
</dbReference>
<feature type="domain" description="Cyanovirin-N" evidence="1">
    <location>
        <begin position="2"/>
        <end position="108"/>
    </location>
</feature>
<keyword evidence="3" id="KW-1185">Reference proteome</keyword>
<reference evidence="2" key="1">
    <citation type="submission" date="2022-11" db="EMBL/GenBank/DDBJ databases">
        <authorList>
            <person name="Petersen C."/>
        </authorList>
    </citation>
    <scope>NUCLEOTIDE SEQUENCE</scope>
    <source>
        <strain evidence="2">IBT 26290</strain>
    </source>
</reference>
<dbReference type="Proteomes" id="UP001149163">
    <property type="component" value="Unassembled WGS sequence"/>
</dbReference>
<protein>
    <recommendedName>
        <fullName evidence="1">Cyanovirin-N domain-containing protein</fullName>
    </recommendedName>
</protein>
<evidence type="ECO:0000259" key="1">
    <source>
        <dbReference type="SMART" id="SM01111"/>
    </source>
</evidence>
<gene>
    <name evidence="2" type="ORF">N7482_003100</name>
</gene>
<dbReference type="AlphaFoldDB" id="A0A9W9IIA5"/>
<evidence type="ECO:0000313" key="2">
    <source>
        <dbReference type="EMBL" id="KAJ5177223.1"/>
    </source>
</evidence>
<organism evidence="2 3">
    <name type="scientific">Penicillium canariense</name>
    <dbReference type="NCBI Taxonomy" id="189055"/>
    <lineage>
        <taxon>Eukaryota</taxon>
        <taxon>Fungi</taxon>
        <taxon>Dikarya</taxon>
        <taxon>Ascomycota</taxon>
        <taxon>Pezizomycotina</taxon>
        <taxon>Eurotiomycetes</taxon>
        <taxon>Eurotiomycetidae</taxon>
        <taxon>Eurotiales</taxon>
        <taxon>Aspergillaceae</taxon>
        <taxon>Penicillium</taxon>
    </lineage>
</organism>
<evidence type="ECO:0000313" key="3">
    <source>
        <dbReference type="Proteomes" id="UP001149163"/>
    </source>
</evidence>
<accession>A0A9W9IIA5</accession>
<dbReference type="InterPro" id="IPR011058">
    <property type="entry name" value="Cyanovirin-N"/>
</dbReference>
<dbReference type="InterPro" id="IPR036673">
    <property type="entry name" value="Cyanovirin-N_sf"/>
</dbReference>
<dbReference type="PANTHER" id="PTHR42076:SF1">
    <property type="entry name" value="CYANOVIRIN-N DOMAIN-CONTAINING PROTEIN"/>
    <property type="match status" value="1"/>
</dbReference>
<dbReference type="OrthoDB" id="2441380at2759"/>
<comment type="caution">
    <text evidence="2">The sequence shown here is derived from an EMBL/GenBank/DDBJ whole genome shotgun (WGS) entry which is preliminary data.</text>
</comment>
<name>A0A9W9IIA5_9EURO</name>
<proteinExistence type="predicted"/>
<reference evidence="2" key="2">
    <citation type="journal article" date="2023" name="IMA Fungus">
        <title>Comparative genomic study of the Penicillium genus elucidates a diverse pangenome and 15 lateral gene transfer events.</title>
        <authorList>
            <person name="Petersen C."/>
            <person name="Sorensen T."/>
            <person name="Nielsen M.R."/>
            <person name="Sondergaard T.E."/>
            <person name="Sorensen J.L."/>
            <person name="Fitzpatrick D.A."/>
            <person name="Frisvad J.C."/>
            <person name="Nielsen K.L."/>
        </authorList>
    </citation>
    <scope>NUCLEOTIDE SEQUENCE</scope>
    <source>
        <strain evidence="2">IBT 26290</strain>
    </source>
</reference>
<dbReference type="PANTHER" id="PTHR42076">
    <property type="entry name" value="CYANOVIRIN-N HOMOLOG"/>
    <property type="match status" value="1"/>
</dbReference>
<dbReference type="Pfam" id="PF08881">
    <property type="entry name" value="CVNH"/>
    <property type="match status" value="1"/>
</dbReference>
<sequence>MSFHLSAVDIDLEDGHILKATLTMGDGEEVKSELDLNKYIGNNNGSFEWEGENFKDRAEDIEFSCEPRDDGEEIPVLRANLGNLDGEKVSADINLVERITNEDGHLKFVE</sequence>
<dbReference type="SMART" id="SM01111">
    <property type="entry name" value="CVNH"/>
    <property type="match status" value="1"/>
</dbReference>
<dbReference type="SUPFAM" id="SSF51322">
    <property type="entry name" value="Cyanovirin-N"/>
    <property type="match status" value="1"/>
</dbReference>
<dbReference type="RefSeq" id="XP_056548831.1">
    <property type="nucleotide sequence ID" value="XM_056685225.1"/>
</dbReference>